<comment type="caution">
    <text evidence="2">The sequence shown here is derived from an EMBL/GenBank/DDBJ whole genome shotgun (WGS) entry which is preliminary data.</text>
</comment>
<evidence type="ECO:0000313" key="3">
    <source>
        <dbReference type="Proteomes" id="UP001221898"/>
    </source>
</evidence>
<evidence type="ECO:0000259" key="1">
    <source>
        <dbReference type="Pfam" id="PF17921"/>
    </source>
</evidence>
<dbReference type="Pfam" id="PF17921">
    <property type="entry name" value="Integrase_H2C2"/>
    <property type="match status" value="1"/>
</dbReference>
<dbReference type="InterPro" id="IPR041588">
    <property type="entry name" value="Integrase_H2C2"/>
</dbReference>
<reference evidence="2" key="1">
    <citation type="journal article" date="2023" name="Science">
        <title>Genome structures resolve the early diversification of teleost fishes.</title>
        <authorList>
            <person name="Parey E."/>
            <person name="Louis A."/>
            <person name="Montfort J."/>
            <person name="Bouchez O."/>
            <person name="Roques C."/>
            <person name="Iampietro C."/>
            <person name="Lluch J."/>
            <person name="Castinel A."/>
            <person name="Donnadieu C."/>
            <person name="Desvignes T."/>
            <person name="Floi Bucao C."/>
            <person name="Jouanno E."/>
            <person name="Wen M."/>
            <person name="Mejri S."/>
            <person name="Dirks R."/>
            <person name="Jansen H."/>
            <person name="Henkel C."/>
            <person name="Chen W.J."/>
            <person name="Zahm M."/>
            <person name="Cabau C."/>
            <person name="Klopp C."/>
            <person name="Thompson A.W."/>
            <person name="Robinson-Rechavi M."/>
            <person name="Braasch I."/>
            <person name="Lecointre G."/>
            <person name="Bobe J."/>
            <person name="Postlethwait J.H."/>
            <person name="Berthelot C."/>
            <person name="Roest Crollius H."/>
            <person name="Guiguen Y."/>
        </authorList>
    </citation>
    <scope>NUCLEOTIDE SEQUENCE</scope>
    <source>
        <strain evidence="2">NC1722</strain>
    </source>
</reference>
<dbReference type="AlphaFoldDB" id="A0AAD7WPL6"/>
<feature type="domain" description="Integrase zinc-binding" evidence="1">
    <location>
        <begin position="122"/>
        <end position="178"/>
    </location>
</feature>
<dbReference type="EMBL" id="JAINUG010000054">
    <property type="protein sequence ID" value="KAJ8404323.1"/>
    <property type="molecule type" value="Genomic_DNA"/>
</dbReference>
<keyword evidence="3" id="KW-1185">Reference proteome</keyword>
<evidence type="ECO:0000313" key="2">
    <source>
        <dbReference type="EMBL" id="KAJ8404323.1"/>
    </source>
</evidence>
<dbReference type="Gene3D" id="1.10.340.70">
    <property type="match status" value="1"/>
</dbReference>
<gene>
    <name evidence="2" type="ORF">AAFF_G00340960</name>
</gene>
<organism evidence="2 3">
    <name type="scientific">Aldrovandia affinis</name>
    <dbReference type="NCBI Taxonomy" id="143900"/>
    <lineage>
        <taxon>Eukaryota</taxon>
        <taxon>Metazoa</taxon>
        <taxon>Chordata</taxon>
        <taxon>Craniata</taxon>
        <taxon>Vertebrata</taxon>
        <taxon>Euteleostomi</taxon>
        <taxon>Actinopterygii</taxon>
        <taxon>Neopterygii</taxon>
        <taxon>Teleostei</taxon>
        <taxon>Notacanthiformes</taxon>
        <taxon>Halosauridae</taxon>
        <taxon>Aldrovandia</taxon>
    </lineage>
</organism>
<name>A0AAD7WPL6_9TELE</name>
<accession>A0AAD7WPL6</accession>
<proteinExistence type="predicted"/>
<protein>
    <recommendedName>
        <fullName evidence="1">Integrase zinc-binding domain-containing protein</fullName>
    </recommendedName>
</protein>
<dbReference type="Proteomes" id="UP001221898">
    <property type="component" value="Unassembled WGS sequence"/>
</dbReference>
<sequence length="254" mass="28174">MLAPFDDVVAGRDSKDVIHWSDELLCAFRPLRSCAGGVFGKPSCHLFPVYGQRFQVLIRHVAGAAILPSDFASRNASECESPTCQKLPFTNRSAWLALQSECSDLRRTCAHLRQASTDCIVVPRAVLDGLLTSLHIKLDHPTATQLKAVVQRYFYALDMDAAVQRVTNGCHRCASLKKAPVFMSDQSTCDPPEVAGSTFAADVFRRDRQFILVVRECVTSFTLSSLIEDERRETLRDALLRLCLGLCPLMALLQ</sequence>